<keyword evidence="7" id="KW-0999">Mitochondrion inner membrane</keyword>
<dbReference type="Proteomes" id="UP000483672">
    <property type="component" value="Unassembled WGS sequence"/>
</dbReference>
<proteinExistence type="inferred from homology"/>
<protein>
    <recommendedName>
        <fullName evidence="4">Cytochrome c oxidase assembly protein COX16, mitochondrial</fullName>
    </recommendedName>
    <alternativeName>
        <fullName evidence="5">Cytochrome c oxidase assembly protein cox16, mitochondrial</fullName>
    </alternativeName>
</protein>
<evidence type="ECO:0000256" key="11">
    <source>
        <dbReference type="SAM" id="Phobius"/>
    </source>
</evidence>
<evidence type="ECO:0000256" key="4">
    <source>
        <dbReference type="ARBA" id="ARBA00015368"/>
    </source>
</evidence>
<gene>
    <name evidence="12" type="primary">COX16</name>
    <name evidence="12" type="ORF">TWF191_006288</name>
</gene>
<evidence type="ECO:0000256" key="8">
    <source>
        <dbReference type="ARBA" id="ARBA00022989"/>
    </source>
</evidence>
<evidence type="ECO:0000256" key="6">
    <source>
        <dbReference type="ARBA" id="ARBA00022692"/>
    </source>
</evidence>
<comment type="caution">
    <text evidence="12">The sequence shown here is derived from an EMBL/GenBank/DDBJ whole genome shotgun (WGS) entry which is preliminary data.</text>
</comment>
<evidence type="ECO:0000256" key="9">
    <source>
        <dbReference type="ARBA" id="ARBA00023128"/>
    </source>
</evidence>
<evidence type="ECO:0000256" key="5">
    <source>
        <dbReference type="ARBA" id="ARBA00019222"/>
    </source>
</evidence>
<evidence type="ECO:0000256" key="2">
    <source>
        <dbReference type="ARBA" id="ARBA00004434"/>
    </source>
</evidence>
<evidence type="ECO:0000256" key="7">
    <source>
        <dbReference type="ARBA" id="ARBA00022792"/>
    </source>
</evidence>
<keyword evidence="9" id="KW-0496">Mitochondrion</keyword>
<dbReference type="AlphaFoldDB" id="A0A6G1LQC9"/>
<evidence type="ECO:0000313" key="12">
    <source>
        <dbReference type="EMBL" id="KAF3196873.1"/>
    </source>
</evidence>
<name>A0A6G1LQC9_ORBOL</name>
<keyword evidence="6 11" id="KW-0812">Transmembrane</keyword>
<dbReference type="PANTHER" id="PTHR17130">
    <property type="entry name" value="MITOCHONDRIAL OUTER MEMBRANE PROTEIN 25"/>
    <property type="match status" value="1"/>
</dbReference>
<dbReference type="GO" id="GO:0033617">
    <property type="term" value="P:mitochondrial respiratory chain complex IV assembly"/>
    <property type="evidence" value="ECO:0007669"/>
    <property type="project" value="TreeGrafter"/>
</dbReference>
<accession>A0A6G1LQC9</accession>
<comment type="subcellular location">
    <subcellularLocation>
        <location evidence="2">Mitochondrion inner membrane</location>
        <topology evidence="2">Single-pass membrane protein</topology>
    </subcellularLocation>
</comment>
<dbReference type="InterPro" id="IPR020164">
    <property type="entry name" value="Cyt_c_Oxase_assmbl_COX16"/>
</dbReference>
<dbReference type="Pfam" id="PF14138">
    <property type="entry name" value="COX16"/>
    <property type="match status" value="1"/>
</dbReference>
<dbReference type="PANTHER" id="PTHR17130:SF14">
    <property type="entry name" value="CYTOCHROME C OXIDASE ASSEMBLY PROTEIN COX16 HOMOLOG, MITOCHONDRIAL"/>
    <property type="match status" value="1"/>
</dbReference>
<feature type="transmembrane region" description="Helical" evidence="11">
    <location>
        <begin position="31"/>
        <end position="49"/>
    </location>
</feature>
<evidence type="ECO:0000256" key="1">
    <source>
        <dbReference type="ARBA" id="ARBA00002490"/>
    </source>
</evidence>
<dbReference type="EMBL" id="WIPF01000345">
    <property type="protein sequence ID" value="KAF3196873.1"/>
    <property type="molecule type" value="Genomic_DNA"/>
</dbReference>
<reference evidence="12 13" key="1">
    <citation type="submission" date="2019-06" db="EMBL/GenBank/DDBJ databases">
        <authorList>
            <person name="Palmer J.M."/>
        </authorList>
    </citation>
    <scope>NUCLEOTIDE SEQUENCE [LARGE SCALE GENOMIC DNA]</scope>
    <source>
        <strain evidence="12 13">TWF191</strain>
    </source>
</reference>
<evidence type="ECO:0000256" key="10">
    <source>
        <dbReference type="ARBA" id="ARBA00023136"/>
    </source>
</evidence>
<comment type="function">
    <text evidence="1">Required for the assembly of the mitochondrial respiratory chain complex IV (CIV), also known as cytochrome c oxidase. May participate in merging the COX1 and COX2 assembly lines.</text>
</comment>
<organism evidence="12 13">
    <name type="scientific">Orbilia oligospora</name>
    <name type="common">Nematode-trapping fungus</name>
    <name type="synonym">Arthrobotrys oligospora</name>
    <dbReference type="NCBI Taxonomy" id="2813651"/>
    <lineage>
        <taxon>Eukaryota</taxon>
        <taxon>Fungi</taxon>
        <taxon>Dikarya</taxon>
        <taxon>Ascomycota</taxon>
        <taxon>Pezizomycotina</taxon>
        <taxon>Orbiliomycetes</taxon>
        <taxon>Orbiliales</taxon>
        <taxon>Orbiliaceae</taxon>
        <taxon>Orbilia</taxon>
    </lineage>
</organism>
<keyword evidence="10 11" id="KW-0472">Membrane</keyword>
<sequence>MPTFQSKTFRSSAWENTIAAKYRRNLKRHPFALFGLPFILTMVAGAFFLTPAQALRYEKHDRKVRKMTQEEALGMQKDRRGVDINEEYYLGAKAGRAIARRKRESMGTIKVKPSIGTKRTIG</sequence>
<evidence type="ECO:0000313" key="13">
    <source>
        <dbReference type="Proteomes" id="UP000483672"/>
    </source>
</evidence>
<comment type="similarity">
    <text evidence="3">Belongs to the COX16 family.</text>
</comment>
<evidence type="ECO:0000256" key="3">
    <source>
        <dbReference type="ARBA" id="ARBA00008370"/>
    </source>
</evidence>
<keyword evidence="8 11" id="KW-1133">Transmembrane helix</keyword>
<dbReference type="GO" id="GO:0005743">
    <property type="term" value="C:mitochondrial inner membrane"/>
    <property type="evidence" value="ECO:0007669"/>
    <property type="project" value="UniProtKB-SubCell"/>
</dbReference>